<comment type="caution">
    <text evidence="1">The sequence shown here is derived from an EMBL/GenBank/DDBJ whole genome shotgun (WGS) entry which is preliminary data.</text>
</comment>
<dbReference type="RefSeq" id="WP_175424951.1">
    <property type="nucleotide sequence ID" value="NZ_CP040017.1"/>
</dbReference>
<evidence type="ECO:0000313" key="2">
    <source>
        <dbReference type="Proteomes" id="UP000584325"/>
    </source>
</evidence>
<sequence length="46" mass="5104">MKHVIAATVRTLLSAAQARAMLALRKQAEIAQPRQLDYRLNAGGWN</sequence>
<proteinExistence type="predicted"/>
<dbReference type="EMBL" id="JACHXS010000004">
    <property type="protein sequence ID" value="MBB3221953.1"/>
    <property type="molecule type" value="Genomic_DNA"/>
</dbReference>
<protein>
    <submittedName>
        <fullName evidence="1">Uncharacterized protein</fullName>
    </submittedName>
</protein>
<organism evidence="1 2">
    <name type="scientific">Pseudoduganella umbonata</name>
    <dbReference type="NCBI Taxonomy" id="864828"/>
    <lineage>
        <taxon>Bacteria</taxon>
        <taxon>Pseudomonadati</taxon>
        <taxon>Pseudomonadota</taxon>
        <taxon>Betaproteobacteria</taxon>
        <taxon>Burkholderiales</taxon>
        <taxon>Oxalobacteraceae</taxon>
        <taxon>Telluria group</taxon>
        <taxon>Pseudoduganella</taxon>
    </lineage>
</organism>
<gene>
    <name evidence="1" type="ORF">FHS02_002763</name>
</gene>
<evidence type="ECO:0000313" key="1">
    <source>
        <dbReference type="EMBL" id="MBB3221953.1"/>
    </source>
</evidence>
<dbReference type="AlphaFoldDB" id="A0A7W5HCT4"/>
<dbReference type="Proteomes" id="UP000584325">
    <property type="component" value="Unassembled WGS sequence"/>
</dbReference>
<accession>A0A7W5HCT4</accession>
<name>A0A7W5HCT4_9BURK</name>
<reference evidence="1 2" key="1">
    <citation type="submission" date="2020-08" db="EMBL/GenBank/DDBJ databases">
        <title>Genomic Encyclopedia of Type Strains, Phase III (KMG-III): the genomes of soil and plant-associated and newly described type strains.</title>
        <authorList>
            <person name="Whitman W."/>
        </authorList>
    </citation>
    <scope>NUCLEOTIDE SEQUENCE [LARGE SCALE GENOMIC DNA]</scope>
    <source>
        <strain evidence="1 2">CECT 7753</strain>
    </source>
</reference>